<dbReference type="NCBIfam" id="TIGR01905">
    <property type="entry name" value="paired_CXXCH_1"/>
    <property type="match status" value="1"/>
</dbReference>
<feature type="domain" description="Cytochrome c-type protein NrfB-like" evidence="3">
    <location>
        <begin position="66"/>
        <end position="154"/>
    </location>
</feature>
<keyword evidence="5" id="KW-1185">Reference proteome</keyword>
<dbReference type="PANTHER" id="PTHR35038">
    <property type="entry name" value="DISSIMILATORY SULFITE REDUCTASE SIRA"/>
    <property type="match status" value="1"/>
</dbReference>
<dbReference type="Gene3D" id="3.90.10.10">
    <property type="entry name" value="Cytochrome C3"/>
    <property type="match status" value="1"/>
</dbReference>
<dbReference type="InterPro" id="IPR010177">
    <property type="entry name" value="Paired_CXXCH_1"/>
</dbReference>
<keyword evidence="1" id="KW-0732">Signal</keyword>
<evidence type="ECO:0000259" key="2">
    <source>
        <dbReference type="Pfam" id="PF09699"/>
    </source>
</evidence>
<dbReference type="InterPro" id="IPR051829">
    <property type="entry name" value="Multiheme_Cytochr_ET"/>
</dbReference>
<comment type="caution">
    <text evidence="4">The sequence shown here is derived from an EMBL/GenBank/DDBJ whole genome shotgun (WGS) entry which is preliminary data.</text>
</comment>
<dbReference type="Pfam" id="PF22678">
    <property type="entry name" value="Cytochrom_c_NrfB-like"/>
    <property type="match status" value="1"/>
</dbReference>
<dbReference type="EMBL" id="JALJYF010000001">
    <property type="protein sequence ID" value="MCP1726285.1"/>
    <property type="molecule type" value="Genomic_DNA"/>
</dbReference>
<dbReference type="Proteomes" id="UP001523550">
    <property type="component" value="Unassembled WGS sequence"/>
</dbReference>
<reference evidence="4 5" key="1">
    <citation type="submission" date="2022-03" db="EMBL/GenBank/DDBJ databases">
        <title>Genomic Encyclopedia of Type Strains, Phase III (KMG-III): the genomes of soil and plant-associated and newly described type strains.</title>
        <authorList>
            <person name="Whitman W."/>
        </authorList>
    </citation>
    <scope>NUCLEOTIDE SEQUENCE [LARGE SCALE GENOMIC DNA]</scope>
    <source>
        <strain evidence="4 5">BSker1</strain>
    </source>
</reference>
<sequence length="299" mass="32542">MLSLLIFLTGAWGASDFPAEAGYASGGERACVMCHIPEDDHPLADIRHSPHGLSGDDRSPAAQLQCQSCHGPSLAHLSVQDGRRPPPAVAFSAETPARQANRACLDCHDDYSQRHWHGSAHEFADVSCVDCHQSHSKTDPMMQRETRERVCLDCHTQVRGEIHRPSSHPMRHQEMSCMDCHAPHGSISDGELREGSLNETCYSCHAEFRGPFLWEHPPVRESCGSCHEPHGSVHDNLLKARGPQLCQQCHSAAFHPSTAPDGGGVPPQGASSSMLQRNCMNCHTDVHGSNHPSGAGQTR</sequence>
<dbReference type="PANTHER" id="PTHR35038:SF6">
    <property type="entry name" value="SURFACE LOCALIZED DECAHEME CYTOCHROME C LIPOPROTEIN"/>
    <property type="match status" value="1"/>
</dbReference>
<gene>
    <name evidence="4" type="ORF">J2T60_000250</name>
</gene>
<proteinExistence type="predicted"/>
<dbReference type="InterPro" id="IPR036280">
    <property type="entry name" value="Multihaem_cyt_sf"/>
</dbReference>
<dbReference type="Pfam" id="PF09699">
    <property type="entry name" value="Paired_CXXCH_1"/>
    <property type="match status" value="2"/>
</dbReference>
<feature type="domain" description="Doubled CXXCH motif" evidence="2">
    <location>
        <begin position="216"/>
        <end position="252"/>
    </location>
</feature>
<dbReference type="Gene3D" id="1.10.1130.10">
    <property type="entry name" value="Flavocytochrome C3, Chain A"/>
    <property type="match status" value="2"/>
</dbReference>
<evidence type="ECO:0000313" key="5">
    <source>
        <dbReference type="Proteomes" id="UP001523550"/>
    </source>
</evidence>
<name>A0ABT1G4R7_9GAMM</name>
<evidence type="ECO:0000313" key="4">
    <source>
        <dbReference type="EMBL" id="MCP1726285.1"/>
    </source>
</evidence>
<dbReference type="NCBIfam" id="TIGR03508">
    <property type="entry name" value="decahem_SO"/>
    <property type="match status" value="1"/>
</dbReference>
<dbReference type="SUPFAM" id="SSF48695">
    <property type="entry name" value="Multiheme cytochromes"/>
    <property type="match status" value="1"/>
</dbReference>
<evidence type="ECO:0000256" key="1">
    <source>
        <dbReference type="ARBA" id="ARBA00022729"/>
    </source>
</evidence>
<dbReference type="InterPro" id="IPR020015">
    <property type="entry name" value="Decahaem_cyt-c_DmsE"/>
</dbReference>
<dbReference type="InterPro" id="IPR053875">
    <property type="entry name" value="Cytochrom_c_NrfB-like_dom"/>
</dbReference>
<evidence type="ECO:0000259" key="3">
    <source>
        <dbReference type="Pfam" id="PF22678"/>
    </source>
</evidence>
<protein>
    <submittedName>
        <fullName evidence="4">DmsE family decaheme c-type cytochrome</fullName>
    </submittedName>
</protein>
<accession>A0ABT1G4R7</accession>
<dbReference type="RefSeq" id="WP_253444317.1">
    <property type="nucleotide sequence ID" value="NZ_JALJYF010000001.1"/>
</dbReference>
<feature type="domain" description="Doubled CXXCH motif" evidence="2">
    <location>
        <begin position="174"/>
        <end position="209"/>
    </location>
</feature>
<organism evidence="4 5">
    <name type="scientific">Natronospira proteinivora</name>
    <dbReference type="NCBI Taxonomy" id="1807133"/>
    <lineage>
        <taxon>Bacteria</taxon>
        <taxon>Pseudomonadati</taxon>
        <taxon>Pseudomonadota</taxon>
        <taxon>Gammaproteobacteria</taxon>
        <taxon>Natronospirales</taxon>
        <taxon>Natronospiraceae</taxon>
        <taxon>Natronospira</taxon>
    </lineage>
</organism>